<feature type="domain" description="PRISE-like Rossmann-fold" evidence="1">
    <location>
        <begin position="69"/>
        <end position="283"/>
    </location>
</feature>
<dbReference type="Gene3D" id="3.40.50.720">
    <property type="entry name" value="NAD(P)-binding Rossmann-like Domain"/>
    <property type="match status" value="1"/>
</dbReference>
<accession>A0ABP0TPP8</accession>
<dbReference type="PANTHER" id="PTHR32487">
    <property type="entry name" value="3-OXO-DELTA(4,5)-STEROID 5-BETA-REDUCTASE"/>
    <property type="match status" value="1"/>
</dbReference>
<dbReference type="InterPro" id="IPR055222">
    <property type="entry name" value="PRISE-like_Rossmann-fold"/>
</dbReference>
<dbReference type="EMBL" id="OZ019905">
    <property type="protein sequence ID" value="CAK9201904.1"/>
    <property type="molecule type" value="Genomic_DNA"/>
</dbReference>
<evidence type="ECO:0000259" key="1">
    <source>
        <dbReference type="Pfam" id="PF22917"/>
    </source>
</evidence>
<dbReference type="PANTHER" id="PTHR32487:SF0">
    <property type="entry name" value="3-OXO-DELTA(4,5)-STEROID 5-BETA-REDUCTASE"/>
    <property type="match status" value="1"/>
</dbReference>
<evidence type="ECO:0000313" key="2">
    <source>
        <dbReference type="EMBL" id="CAK9201904.1"/>
    </source>
</evidence>
<dbReference type="Pfam" id="PF22917">
    <property type="entry name" value="PRISE"/>
    <property type="match status" value="1"/>
</dbReference>
<evidence type="ECO:0000313" key="3">
    <source>
        <dbReference type="Proteomes" id="UP001497512"/>
    </source>
</evidence>
<reference evidence="2" key="1">
    <citation type="submission" date="2024-02" db="EMBL/GenBank/DDBJ databases">
        <authorList>
            <consortium name="ELIXIR-Norway"/>
            <consortium name="Elixir Norway"/>
        </authorList>
    </citation>
    <scope>NUCLEOTIDE SEQUENCE</scope>
</reference>
<protein>
    <recommendedName>
        <fullName evidence="1">PRISE-like Rossmann-fold domain-containing protein</fullName>
    </recommendedName>
</protein>
<organism evidence="2 3">
    <name type="scientific">Sphagnum troendelagicum</name>
    <dbReference type="NCBI Taxonomy" id="128251"/>
    <lineage>
        <taxon>Eukaryota</taxon>
        <taxon>Viridiplantae</taxon>
        <taxon>Streptophyta</taxon>
        <taxon>Embryophyta</taxon>
        <taxon>Bryophyta</taxon>
        <taxon>Sphagnophytina</taxon>
        <taxon>Sphagnopsida</taxon>
        <taxon>Sphagnales</taxon>
        <taxon>Sphagnaceae</taxon>
        <taxon>Sphagnum</taxon>
    </lineage>
</organism>
<sequence length="385" mass="44078">MDPTPKVALIAGVTGIVGNSLAAQLHDPNAPGGPWKVYGVARRATKPDWLAEPLHYINCNLLDRDETLSKLSPLHDVTHLFYVTWVSRPTEEENCEANGALYRNVLDAILPNAKNFQHIVLQTGNKHYIGPFALAGKIPVPDPPFREDYPRRPCPNFYHTLEDITFETVKRQQQLTYSIHRPTAIFGFAEGNLMNMVSTLAVYAAICQYENKPLIFPGSKIKMCWDFMQDASDADLVAEQEIWASLDPKAKNQDFNITNGDVFKWKRLWQLLAKEYNVRAEYKNYESDHHQESELPKKTIPCKSLQEMMKGKEAVWDKIVKEKGLRPTKLADVAQWWFVDSWLGQDIENVSNMNKSRELGFLGWRDSEKSFLCVLEKSRKNRVVP</sequence>
<name>A0ABP0TPP8_9BRYO</name>
<dbReference type="CDD" id="cd08948">
    <property type="entry name" value="5beta-POR_like_SDR_a"/>
    <property type="match status" value="1"/>
</dbReference>
<keyword evidence="3" id="KW-1185">Reference proteome</keyword>
<proteinExistence type="predicted"/>
<dbReference type="SUPFAM" id="SSF51735">
    <property type="entry name" value="NAD(P)-binding Rossmann-fold domains"/>
    <property type="match status" value="1"/>
</dbReference>
<dbReference type="Proteomes" id="UP001497512">
    <property type="component" value="Chromosome 13"/>
</dbReference>
<gene>
    <name evidence="2" type="ORF">CSSPTR1EN2_LOCUS6140</name>
</gene>
<dbReference type="InterPro" id="IPR036291">
    <property type="entry name" value="NAD(P)-bd_dom_sf"/>
</dbReference>